<sequence>MSNRDEYIRKMQVKLDEWNREIDLLTVKAGGVATDVKKEYLQQIEALKVKQAAARQKIEELQQAGESAWEDLKSGIELAWTAMGEAINSARSRFK</sequence>
<dbReference type="Proteomes" id="UP000811899">
    <property type="component" value="Unassembled WGS sequence"/>
</dbReference>
<protein>
    <submittedName>
        <fullName evidence="2">Coiled coil domain-containing protein</fullName>
    </submittedName>
</protein>
<comment type="caution">
    <text evidence="2">The sequence shown here is derived from an EMBL/GenBank/DDBJ whole genome shotgun (WGS) entry which is preliminary data.</text>
</comment>
<gene>
    <name evidence="2" type="ORF">KI809_05190</name>
</gene>
<organism evidence="2 3">
    <name type="scientific">Geoanaerobacter pelophilus</name>
    <dbReference type="NCBI Taxonomy" id="60036"/>
    <lineage>
        <taxon>Bacteria</taxon>
        <taxon>Pseudomonadati</taxon>
        <taxon>Thermodesulfobacteriota</taxon>
        <taxon>Desulfuromonadia</taxon>
        <taxon>Geobacterales</taxon>
        <taxon>Geobacteraceae</taxon>
        <taxon>Geoanaerobacter</taxon>
    </lineage>
</organism>
<reference evidence="2 3" key="1">
    <citation type="submission" date="2021-05" db="EMBL/GenBank/DDBJ databases">
        <title>The draft genome of Geobacter pelophilus DSM 12255.</title>
        <authorList>
            <person name="Xu Z."/>
            <person name="Masuda Y."/>
            <person name="Itoh H."/>
            <person name="Senoo K."/>
        </authorList>
    </citation>
    <scope>NUCLEOTIDE SEQUENCE [LARGE SCALE GENOMIC DNA]</scope>
    <source>
        <strain evidence="2 3">DSM 12255</strain>
    </source>
</reference>
<name>A0AAW4L0M5_9BACT</name>
<evidence type="ECO:0000313" key="2">
    <source>
        <dbReference type="EMBL" id="MBT0663692.1"/>
    </source>
</evidence>
<accession>A0AAW4L0M5</accession>
<proteinExistence type="predicted"/>
<feature type="coiled-coil region" evidence="1">
    <location>
        <begin position="8"/>
        <end position="64"/>
    </location>
</feature>
<keyword evidence="3" id="KW-1185">Reference proteome</keyword>
<evidence type="ECO:0000256" key="1">
    <source>
        <dbReference type="SAM" id="Coils"/>
    </source>
</evidence>
<dbReference type="AlphaFoldDB" id="A0AAW4L0M5"/>
<dbReference type="RefSeq" id="WP_214170411.1">
    <property type="nucleotide sequence ID" value="NZ_JAHCVJ010000001.1"/>
</dbReference>
<keyword evidence="1" id="KW-0175">Coiled coil</keyword>
<dbReference type="EMBL" id="JAHCVJ010000001">
    <property type="protein sequence ID" value="MBT0663692.1"/>
    <property type="molecule type" value="Genomic_DNA"/>
</dbReference>
<evidence type="ECO:0000313" key="3">
    <source>
        <dbReference type="Proteomes" id="UP000811899"/>
    </source>
</evidence>